<keyword evidence="4" id="KW-0547">Nucleotide-binding</keyword>
<dbReference type="PANTHER" id="PTHR30258">
    <property type="entry name" value="TYPE II SECRETION SYSTEM PROTEIN GSPE-RELATED"/>
    <property type="match status" value="1"/>
</dbReference>
<dbReference type="RefSeq" id="WP_094200365.1">
    <property type="nucleotide sequence ID" value="NZ_NBIM01000001.1"/>
</dbReference>
<dbReference type="Proteomes" id="UP000242757">
    <property type="component" value="Unassembled WGS sequence"/>
</dbReference>
<dbReference type="Gene3D" id="3.30.450.90">
    <property type="match status" value="1"/>
</dbReference>
<comment type="caution">
    <text evidence="7">The sequence shown here is derived from an EMBL/GenBank/DDBJ whole genome shotgun (WGS) entry which is preliminary data.</text>
</comment>
<evidence type="ECO:0000313" key="8">
    <source>
        <dbReference type="Proteomes" id="UP000242757"/>
    </source>
</evidence>
<dbReference type="Pfam" id="PF05157">
    <property type="entry name" value="MshEN"/>
    <property type="match status" value="1"/>
</dbReference>
<dbReference type="InterPro" id="IPR013374">
    <property type="entry name" value="ATPase_typ4_pilus-assembl_PilB"/>
</dbReference>
<evidence type="ECO:0000313" key="7">
    <source>
        <dbReference type="EMBL" id="OXY83591.1"/>
    </source>
</evidence>
<dbReference type="GO" id="GO:0005737">
    <property type="term" value="C:cytoplasm"/>
    <property type="evidence" value="ECO:0007669"/>
    <property type="project" value="UniProtKB-SubCell"/>
</dbReference>
<accession>A0A233RJN1</accession>
<reference evidence="7 8" key="1">
    <citation type="submission" date="2017-08" db="EMBL/GenBank/DDBJ databases">
        <title>A Genome Sequence of Oceanimonas doudoroffii ATCC 27123T.</title>
        <authorList>
            <person name="Brennan M.A."/>
            <person name="Maclea K.S."/>
            <person name="Mcclelland W.D."/>
            <person name="Trachtenberg A.M."/>
        </authorList>
    </citation>
    <scope>NUCLEOTIDE SEQUENCE [LARGE SCALE GENOMIC DNA]</scope>
    <source>
        <strain evidence="7 8">ATCC 27123</strain>
    </source>
</reference>
<dbReference type="InterPro" id="IPR027417">
    <property type="entry name" value="P-loop_NTPase"/>
</dbReference>
<dbReference type="AlphaFoldDB" id="A0A233RJN1"/>
<keyword evidence="8" id="KW-1185">Reference proteome</keyword>
<dbReference type="GO" id="GO:0009297">
    <property type="term" value="P:pilus assembly"/>
    <property type="evidence" value="ECO:0007669"/>
    <property type="project" value="InterPro"/>
</dbReference>
<keyword evidence="3" id="KW-0963">Cytoplasm</keyword>
<dbReference type="SUPFAM" id="SSF160246">
    <property type="entry name" value="EspE N-terminal domain-like"/>
    <property type="match status" value="1"/>
</dbReference>
<proteinExistence type="inferred from homology"/>
<protein>
    <submittedName>
        <fullName evidence="7">Type IV-A pilus assembly ATPase PilB</fullName>
    </submittedName>
</protein>
<gene>
    <name evidence="7" type="primary">pilB</name>
    <name evidence="7" type="ORF">B6S08_08955</name>
</gene>
<evidence type="ECO:0000256" key="1">
    <source>
        <dbReference type="ARBA" id="ARBA00004496"/>
    </source>
</evidence>
<dbReference type="NCBIfam" id="TIGR02538">
    <property type="entry name" value="type_IV_pilB"/>
    <property type="match status" value="1"/>
</dbReference>
<dbReference type="CDD" id="cd01129">
    <property type="entry name" value="PulE-GspE-like"/>
    <property type="match status" value="1"/>
</dbReference>
<dbReference type="GO" id="GO:0005524">
    <property type="term" value="F:ATP binding"/>
    <property type="evidence" value="ECO:0007669"/>
    <property type="project" value="UniProtKB-KW"/>
</dbReference>
<dbReference type="PANTHER" id="PTHR30258:SF1">
    <property type="entry name" value="PROTEIN TRANSPORT PROTEIN HOFB HOMOLOG"/>
    <property type="match status" value="1"/>
</dbReference>
<comment type="similarity">
    <text evidence="2">Belongs to the GSP E family.</text>
</comment>
<name>A0A233RJN1_9GAMM</name>
<dbReference type="GO" id="GO:0016887">
    <property type="term" value="F:ATP hydrolysis activity"/>
    <property type="evidence" value="ECO:0007669"/>
    <property type="project" value="InterPro"/>
</dbReference>
<dbReference type="GO" id="GO:0005886">
    <property type="term" value="C:plasma membrane"/>
    <property type="evidence" value="ECO:0007669"/>
    <property type="project" value="TreeGrafter"/>
</dbReference>
<evidence type="ECO:0000259" key="6">
    <source>
        <dbReference type="PROSITE" id="PS00662"/>
    </source>
</evidence>
<keyword evidence="5" id="KW-0067">ATP-binding</keyword>
<feature type="domain" description="Bacterial type II secretion system protein E" evidence="6">
    <location>
        <begin position="389"/>
        <end position="403"/>
    </location>
</feature>
<dbReference type="FunFam" id="3.40.50.300:FF:000398">
    <property type="entry name" value="Type IV pilus assembly ATPase PilB"/>
    <property type="match status" value="1"/>
</dbReference>
<evidence type="ECO:0000256" key="2">
    <source>
        <dbReference type="ARBA" id="ARBA00006611"/>
    </source>
</evidence>
<dbReference type="InterPro" id="IPR007831">
    <property type="entry name" value="T2SS_GspE_N"/>
</dbReference>
<dbReference type="PROSITE" id="PS00662">
    <property type="entry name" value="T2SP_E"/>
    <property type="match status" value="1"/>
</dbReference>
<dbReference type="Gene3D" id="3.40.50.300">
    <property type="entry name" value="P-loop containing nucleotide triphosphate hydrolases"/>
    <property type="match status" value="1"/>
</dbReference>
<dbReference type="SUPFAM" id="SSF52540">
    <property type="entry name" value="P-loop containing nucleoside triphosphate hydrolases"/>
    <property type="match status" value="1"/>
</dbReference>
<evidence type="ECO:0000256" key="4">
    <source>
        <dbReference type="ARBA" id="ARBA00022741"/>
    </source>
</evidence>
<dbReference type="EMBL" id="NBIM01000001">
    <property type="protein sequence ID" value="OXY83591.1"/>
    <property type="molecule type" value="Genomic_DNA"/>
</dbReference>
<dbReference type="InterPro" id="IPR001482">
    <property type="entry name" value="T2SS/T4SS_dom"/>
</dbReference>
<dbReference type="Gene3D" id="3.30.300.160">
    <property type="entry name" value="Type II secretion system, protein E, N-terminal domain"/>
    <property type="match status" value="1"/>
</dbReference>
<evidence type="ECO:0000256" key="5">
    <source>
        <dbReference type="ARBA" id="ARBA00022840"/>
    </source>
</evidence>
<organism evidence="7 8">
    <name type="scientific">Oceanimonas doudoroffii</name>
    <dbReference type="NCBI Taxonomy" id="84158"/>
    <lineage>
        <taxon>Bacteria</taxon>
        <taxon>Pseudomonadati</taxon>
        <taxon>Pseudomonadota</taxon>
        <taxon>Gammaproteobacteria</taxon>
        <taxon>Aeromonadales</taxon>
        <taxon>Aeromonadaceae</taxon>
        <taxon>Oceanimonas</taxon>
    </lineage>
</organism>
<evidence type="ECO:0000256" key="3">
    <source>
        <dbReference type="ARBA" id="ARBA00022490"/>
    </source>
</evidence>
<comment type="subcellular location">
    <subcellularLocation>
        <location evidence="1">Cytoplasm</location>
    </subcellularLocation>
</comment>
<dbReference type="FunFam" id="3.30.450.90:FF:000001">
    <property type="entry name" value="Type II secretion system ATPase GspE"/>
    <property type="match status" value="1"/>
</dbReference>
<sequence>MSSPANTTISGLARSLAASSILDSAQLEQACARAVQEAKPLSTVLVETRLLSSEELARFCEREFGLPLVSLDDFDTEEVPSQYLSMDLIERHYAIPVHLRGKVLYLAMSDPTNVAALEDFGFRFNLVTDTLLVEESKLQQLLSSLQQNTGTGLDLDNIADDDIAGLELGEDPSERDDEPGGQEDDAPIVRYINKIMLDAVRREASDLHFEPYETFFRIRFRIDGILHEVASPPVNLASRFAARLKVMARLDIAERRLPQDGRIKLKLTRSKSVDMRVNTLPTMWGEKIVIRILDSSAARLDIEQLGYSEVQKALYLNALNRPQGMILVTGPTGSGKTVSLYTGLSILNKVSANISTAEDPIEINLPGINQVQINPKAGLSFSHALRAFLRQDPDIIMVGEIRDLETAEIAVKAAQTGHLVLSTLHTNSAAETLTRLSNMGLPAYNIASSVSLIIAQRLARKLCTHCREPEQMSAEQLQALGFTPAQQAEGITLYRAVGCAQCTDGYKGRTGIYEVLAMSERLSSLIMNDAGSLALARAAEEDGMMTLRQSALAKARLGIISLSEVNRVTG</sequence>
<dbReference type="OrthoDB" id="9804785at2"/>
<dbReference type="InterPro" id="IPR037257">
    <property type="entry name" value="T2SS_E_N_sf"/>
</dbReference>
<dbReference type="Pfam" id="PF00437">
    <property type="entry name" value="T2SSE"/>
    <property type="match status" value="1"/>
</dbReference>